<keyword evidence="2" id="KW-0418">Kinase</keyword>
<dbReference type="GO" id="GO:0004674">
    <property type="term" value="F:protein serine/threonine kinase activity"/>
    <property type="evidence" value="ECO:0007669"/>
    <property type="project" value="TreeGrafter"/>
</dbReference>
<dbReference type="PANTHER" id="PTHR44329:SF214">
    <property type="entry name" value="PROTEIN KINASE DOMAIN-CONTAINING PROTEIN"/>
    <property type="match status" value="1"/>
</dbReference>
<dbReference type="PANTHER" id="PTHR44329">
    <property type="entry name" value="SERINE/THREONINE-PROTEIN KINASE TNNI3K-RELATED"/>
    <property type="match status" value="1"/>
</dbReference>
<evidence type="ECO:0000259" key="1">
    <source>
        <dbReference type="PROSITE" id="PS50011"/>
    </source>
</evidence>
<dbReference type="PROSITE" id="PS00108">
    <property type="entry name" value="PROTEIN_KINASE_ST"/>
    <property type="match status" value="1"/>
</dbReference>
<dbReference type="InterPro" id="IPR011009">
    <property type="entry name" value="Kinase-like_dom_sf"/>
</dbReference>
<proteinExistence type="predicted"/>
<keyword evidence="2" id="KW-0808">Transferase</keyword>
<dbReference type="AlphaFoldDB" id="A0A074RPL7"/>
<dbReference type="GO" id="GO:0005524">
    <property type="term" value="F:ATP binding"/>
    <property type="evidence" value="ECO:0007669"/>
    <property type="project" value="InterPro"/>
</dbReference>
<dbReference type="EMBL" id="AZST01000795">
    <property type="protein sequence ID" value="KEP47255.1"/>
    <property type="molecule type" value="Genomic_DNA"/>
</dbReference>
<dbReference type="InterPro" id="IPR008271">
    <property type="entry name" value="Ser/Thr_kinase_AS"/>
</dbReference>
<dbReference type="InterPro" id="IPR000719">
    <property type="entry name" value="Prot_kinase_dom"/>
</dbReference>
<gene>
    <name evidence="2" type="ORF">V565_162510</name>
</gene>
<organism evidence="2 3">
    <name type="scientific">Rhizoctonia solani 123E</name>
    <dbReference type="NCBI Taxonomy" id="1423351"/>
    <lineage>
        <taxon>Eukaryota</taxon>
        <taxon>Fungi</taxon>
        <taxon>Dikarya</taxon>
        <taxon>Basidiomycota</taxon>
        <taxon>Agaricomycotina</taxon>
        <taxon>Agaricomycetes</taxon>
        <taxon>Cantharellales</taxon>
        <taxon>Ceratobasidiaceae</taxon>
        <taxon>Rhizoctonia</taxon>
    </lineage>
</organism>
<dbReference type="STRING" id="1423351.A0A074RPL7"/>
<dbReference type="Gene3D" id="1.10.510.10">
    <property type="entry name" value="Transferase(Phosphotransferase) domain 1"/>
    <property type="match status" value="1"/>
</dbReference>
<dbReference type="PIRSF" id="PIRSF000654">
    <property type="entry name" value="Integrin-linked_kinase"/>
    <property type="match status" value="1"/>
</dbReference>
<dbReference type="Proteomes" id="UP000027456">
    <property type="component" value="Unassembled WGS sequence"/>
</dbReference>
<keyword evidence="3" id="KW-1185">Reference proteome</keyword>
<evidence type="ECO:0000313" key="3">
    <source>
        <dbReference type="Proteomes" id="UP000027456"/>
    </source>
</evidence>
<dbReference type="OrthoDB" id="4062651at2759"/>
<reference evidence="2 3" key="1">
    <citation type="submission" date="2013-12" db="EMBL/GenBank/DDBJ databases">
        <authorList>
            <person name="Cubeta M."/>
            <person name="Pakala S."/>
            <person name="Fedorova N."/>
            <person name="Thomas E."/>
            <person name="Dean R."/>
            <person name="Jabaji S."/>
            <person name="Neate S."/>
            <person name="Toda T."/>
            <person name="Tavantzis S."/>
            <person name="Vilgalys R."/>
            <person name="Bharathan N."/>
            <person name="Pakala S."/>
            <person name="Losada L.S."/>
            <person name="Zafar N."/>
            <person name="Nierman W."/>
        </authorList>
    </citation>
    <scope>NUCLEOTIDE SEQUENCE [LARGE SCALE GENOMIC DNA]</scope>
    <source>
        <strain evidence="2 3">123E</strain>
    </source>
</reference>
<dbReference type="Pfam" id="PF00069">
    <property type="entry name" value="Pkinase"/>
    <property type="match status" value="1"/>
</dbReference>
<evidence type="ECO:0000313" key="2">
    <source>
        <dbReference type="EMBL" id="KEP47255.1"/>
    </source>
</evidence>
<accession>A0A074RPL7</accession>
<sequence length="261" mass="29023">MNVHQGCLHDGTKLAIKKVRPGEDYNSRNNSAGKFQKRLAMELYTWSQCDHRNVWPLMGLADFDGRLAIISVWADHGNLVQYLEKTPNANRCELVLGITTGLAYLHRNGIVHGDLKGLNVLISASRTPMLCDFGNSVIEESTLLFADSRSGIGNTLRWAAPELLTGETQALSPATDVYSLGMTILETFTGKPPYANLSDHSVLSVIQKKKLPARPEKEVPVESPYGNILWTLLRSCWSHNPNMRPTVRAVRYIVSNLPLRS</sequence>
<dbReference type="SUPFAM" id="SSF56112">
    <property type="entry name" value="Protein kinase-like (PK-like)"/>
    <property type="match status" value="1"/>
</dbReference>
<protein>
    <submittedName>
        <fullName evidence="2">Tyrosine kinase catalytic domain protein</fullName>
    </submittedName>
</protein>
<feature type="domain" description="Protein kinase" evidence="1">
    <location>
        <begin position="1"/>
        <end position="257"/>
    </location>
</feature>
<comment type="caution">
    <text evidence="2">The sequence shown here is derived from an EMBL/GenBank/DDBJ whole genome shotgun (WGS) entry which is preliminary data.</text>
</comment>
<dbReference type="InterPro" id="IPR051681">
    <property type="entry name" value="Ser/Thr_Kinases-Pseudokinases"/>
</dbReference>
<dbReference type="PROSITE" id="PS50011">
    <property type="entry name" value="PROTEIN_KINASE_DOM"/>
    <property type="match status" value="1"/>
</dbReference>
<dbReference type="SMART" id="SM00220">
    <property type="entry name" value="S_TKc"/>
    <property type="match status" value="1"/>
</dbReference>
<name>A0A074RPL7_9AGAM</name>
<dbReference type="HOGENOM" id="CLU_000288_7_18_1"/>